<dbReference type="RefSeq" id="WP_132403459.1">
    <property type="nucleotide sequence ID" value="NZ_SMKA01000016.1"/>
</dbReference>
<feature type="domain" description="Type II restriction enzyme NaeI" evidence="5">
    <location>
        <begin position="22"/>
        <end position="309"/>
    </location>
</feature>
<dbReference type="Gene3D" id="3.40.600.10">
    <property type="entry name" value="DNA mismatch repair MutH/Restriction endonuclease, type II"/>
    <property type="match status" value="1"/>
</dbReference>
<name>A0A4R4QDE1_9ACTN</name>
<dbReference type="CDD" id="cd22338">
    <property type="entry name" value="NaeI-like"/>
    <property type="match status" value="1"/>
</dbReference>
<reference evidence="6 7" key="1">
    <citation type="submission" date="2019-03" db="EMBL/GenBank/DDBJ databases">
        <title>Draft genome sequences of novel Actinobacteria.</title>
        <authorList>
            <person name="Sahin N."/>
            <person name="Ay H."/>
            <person name="Saygin H."/>
        </authorList>
    </citation>
    <scope>NUCLEOTIDE SEQUENCE [LARGE SCALE GENOMIC DNA]</scope>
    <source>
        <strain evidence="6 7">JCM 30547</strain>
    </source>
</reference>
<dbReference type="InterPro" id="IPR036388">
    <property type="entry name" value="WH-like_DNA-bd_sf"/>
</dbReference>
<evidence type="ECO:0000256" key="1">
    <source>
        <dbReference type="ARBA" id="ARBA00022722"/>
    </source>
</evidence>
<dbReference type="SUPFAM" id="SSF52980">
    <property type="entry name" value="Restriction endonuclease-like"/>
    <property type="match status" value="1"/>
</dbReference>
<dbReference type="InterPro" id="IPR037057">
    <property type="entry name" value="DNA_rep_MutH/T2_RE_sf"/>
</dbReference>
<organism evidence="6 7">
    <name type="scientific">Kribbella albertanoniae</name>
    <dbReference type="NCBI Taxonomy" id="1266829"/>
    <lineage>
        <taxon>Bacteria</taxon>
        <taxon>Bacillati</taxon>
        <taxon>Actinomycetota</taxon>
        <taxon>Actinomycetes</taxon>
        <taxon>Propionibacteriales</taxon>
        <taxon>Kribbellaceae</taxon>
        <taxon>Kribbella</taxon>
    </lineage>
</organism>
<accession>A0A4R4QDE1</accession>
<comment type="caution">
    <text evidence="6">The sequence shown here is derived from an EMBL/GenBank/DDBJ whole genome shotgun (WGS) entry which is preliminary data.</text>
</comment>
<dbReference type="Proteomes" id="UP000295075">
    <property type="component" value="Unassembled WGS sequence"/>
</dbReference>
<evidence type="ECO:0000259" key="5">
    <source>
        <dbReference type="Pfam" id="PF09126"/>
    </source>
</evidence>
<dbReference type="Pfam" id="PF09126">
    <property type="entry name" value="NaeI"/>
    <property type="match status" value="1"/>
</dbReference>
<dbReference type="GO" id="GO:0003677">
    <property type="term" value="F:DNA binding"/>
    <property type="evidence" value="ECO:0007669"/>
    <property type="project" value="InterPro"/>
</dbReference>
<dbReference type="GO" id="GO:0009307">
    <property type="term" value="P:DNA restriction-modification system"/>
    <property type="evidence" value="ECO:0007669"/>
    <property type="project" value="InterPro"/>
</dbReference>
<dbReference type="EMBL" id="SMKA01000016">
    <property type="protein sequence ID" value="TDC33153.1"/>
    <property type="molecule type" value="Genomic_DNA"/>
</dbReference>
<evidence type="ECO:0000313" key="7">
    <source>
        <dbReference type="Proteomes" id="UP000295075"/>
    </source>
</evidence>
<keyword evidence="7" id="KW-1185">Reference proteome</keyword>
<evidence type="ECO:0000256" key="3">
    <source>
        <dbReference type="ARBA" id="ARBA00022801"/>
    </source>
</evidence>
<proteinExistence type="predicted"/>
<dbReference type="GO" id="GO:0009036">
    <property type="term" value="F:type II site-specific deoxyribonuclease activity"/>
    <property type="evidence" value="ECO:0007669"/>
    <property type="project" value="InterPro"/>
</dbReference>
<dbReference type="Gene3D" id="1.10.10.10">
    <property type="entry name" value="Winged helix-like DNA-binding domain superfamily/Winged helix DNA-binding domain"/>
    <property type="match status" value="1"/>
</dbReference>
<gene>
    <name evidence="6" type="ORF">E1261_06590</name>
</gene>
<dbReference type="InterPro" id="IPR011335">
    <property type="entry name" value="Restrct_endonuc-II-like"/>
</dbReference>
<evidence type="ECO:0000256" key="4">
    <source>
        <dbReference type="SAM" id="MobiDB-lite"/>
    </source>
</evidence>
<evidence type="ECO:0000256" key="2">
    <source>
        <dbReference type="ARBA" id="ARBA00022759"/>
    </source>
</evidence>
<dbReference type="AlphaFoldDB" id="A0A4R4QDE1"/>
<feature type="region of interest" description="Disordered" evidence="4">
    <location>
        <begin position="311"/>
        <end position="337"/>
    </location>
</feature>
<dbReference type="OrthoDB" id="9179812at2"/>
<keyword evidence="3" id="KW-0378">Hydrolase</keyword>
<dbReference type="InterPro" id="IPR015210">
    <property type="entry name" value="NaeI"/>
</dbReference>
<evidence type="ECO:0000313" key="6">
    <source>
        <dbReference type="EMBL" id="TDC33153.1"/>
    </source>
</evidence>
<protein>
    <submittedName>
        <fullName evidence="6">Restriction endonuclease</fullName>
    </submittedName>
</protein>
<keyword evidence="2 6" id="KW-0255">Endonuclease</keyword>
<sequence length="337" mass="37457">MSDAMLPDMPFNEPEPDAARDEVLTAFRAADPDGKRMAAIFRSTFDQLYDGQHTGRYRWDQLFKTEKTHFGTLLEINIRKAFDDVIDEPADSDPLDYKVRGHHVDCKYSQRDGGWMLPPECFGQLLLVATADDARGTWSLGVVRASDANRNTGQNRDAKSTLNGRGRKQIAWLHIAASLPPNILLGLDATTIEAVFAPKSGQKRVNELLTRVTETRIGRNTIATVAQQDDYMARLRDNGHGARTTLRKTGHLIPGGDYEVHRQVARELGAVIPEPGEVVSLRVVPAAEADPWTTELDGQHWRLARKDETCHEPAPKLPSTKQAKPIVPEASDNGRLI</sequence>
<keyword evidence="1" id="KW-0540">Nuclease</keyword>